<dbReference type="GO" id="GO:0005506">
    <property type="term" value="F:iron ion binding"/>
    <property type="evidence" value="ECO:0007669"/>
    <property type="project" value="InterPro"/>
</dbReference>
<keyword evidence="10 13" id="KW-0408">Iron</keyword>
<dbReference type="PRINTS" id="PR00385">
    <property type="entry name" value="P450"/>
</dbReference>
<keyword evidence="12" id="KW-0472">Membrane</keyword>
<organism evidence="15 16">
    <name type="scientific">Ceutorhynchus assimilis</name>
    <name type="common">cabbage seed weevil</name>
    <dbReference type="NCBI Taxonomy" id="467358"/>
    <lineage>
        <taxon>Eukaryota</taxon>
        <taxon>Metazoa</taxon>
        <taxon>Ecdysozoa</taxon>
        <taxon>Arthropoda</taxon>
        <taxon>Hexapoda</taxon>
        <taxon>Insecta</taxon>
        <taxon>Pterygota</taxon>
        <taxon>Neoptera</taxon>
        <taxon>Endopterygota</taxon>
        <taxon>Coleoptera</taxon>
        <taxon>Polyphaga</taxon>
        <taxon>Cucujiformia</taxon>
        <taxon>Curculionidae</taxon>
        <taxon>Ceutorhynchinae</taxon>
        <taxon>Ceutorhynchus</taxon>
    </lineage>
</organism>
<keyword evidence="16" id="KW-1185">Reference proteome</keyword>
<evidence type="ECO:0000256" key="5">
    <source>
        <dbReference type="ARBA" id="ARBA00022617"/>
    </source>
</evidence>
<dbReference type="InterPro" id="IPR017972">
    <property type="entry name" value="Cyt_P450_CS"/>
</dbReference>
<dbReference type="PANTHER" id="PTHR24292">
    <property type="entry name" value="CYTOCHROME P450"/>
    <property type="match status" value="1"/>
</dbReference>
<dbReference type="InterPro" id="IPR036396">
    <property type="entry name" value="Cyt_P450_sf"/>
</dbReference>
<proteinExistence type="inferred from homology"/>
<name>A0A9N9MTW6_9CUCU</name>
<accession>A0A9N9MTW6</accession>
<feature type="binding site" description="axial binding residue" evidence="13">
    <location>
        <position position="434"/>
    </location>
    <ligand>
        <name>heme</name>
        <dbReference type="ChEBI" id="CHEBI:30413"/>
    </ligand>
    <ligandPart>
        <name>Fe</name>
        <dbReference type="ChEBI" id="CHEBI:18248"/>
    </ligandPart>
</feature>
<keyword evidence="8" id="KW-0492">Microsome</keyword>
<dbReference type="OrthoDB" id="2789670at2759"/>
<evidence type="ECO:0000256" key="7">
    <source>
        <dbReference type="ARBA" id="ARBA00022824"/>
    </source>
</evidence>
<evidence type="ECO:0000256" key="8">
    <source>
        <dbReference type="ARBA" id="ARBA00022848"/>
    </source>
</evidence>
<evidence type="ECO:0000313" key="16">
    <source>
        <dbReference type="Proteomes" id="UP001152799"/>
    </source>
</evidence>
<comment type="similarity">
    <text evidence="4 14">Belongs to the cytochrome P450 family.</text>
</comment>
<reference evidence="15" key="1">
    <citation type="submission" date="2022-01" db="EMBL/GenBank/DDBJ databases">
        <authorList>
            <person name="King R."/>
        </authorList>
    </citation>
    <scope>NUCLEOTIDE SEQUENCE</scope>
</reference>
<keyword evidence="9 14" id="KW-0560">Oxidoreductase</keyword>
<dbReference type="CDD" id="cd11056">
    <property type="entry name" value="CYP6-like"/>
    <property type="match status" value="1"/>
</dbReference>
<evidence type="ECO:0000256" key="3">
    <source>
        <dbReference type="ARBA" id="ARBA00004406"/>
    </source>
</evidence>
<comment type="subcellular location">
    <subcellularLocation>
        <location evidence="3">Endoplasmic reticulum membrane</location>
        <topology evidence="3">Peripheral membrane protein</topology>
    </subcellularLocation>
    <subcellularLocation>
        <location evidence="2">Microsome membrane</location>
        <topology evidence="2">Peripheral membrane protein</topology>
    </subcellularLocation>
</comment>
<dbReference type="FunFam" id="1.10.630.10:FF:000042">
    <property type="entry name" value="Cytochrome P450"/>
    <property type="match status" value="1"/>
</dbReference>
<dbReference type="AlphaFoldDB" id="A0A9N9MTW6"/>
<dbReference type="GO" id="GO:0020037">
    <property type="term" value="F:heme binding"/>
    <property type="evidence" value="ECO:0007669"/>
    <property type="project" value="InterPro"/>
</dbReference>
<evidence type="ECO:0000256" key="14">
    <source>
        <dbReference type="RuleBase" id="RU000461"/>
    </source>
</evidence>
<evidence type="ECO:0000256" key="2">
    <source>
        <dbReference type="ARBA" id="ARBA00004174"/>
    </source>
</evidence>
<dbReference type="EMBL" id="OU892279">
    <property type="protein sequence ID" value="CAG9766996.1"/>
    <property type="molecule type" value="Genomic_DNA"/>
</dbReference>
<evidence type="ECO:0000256" key="1">
    <source>
        <dbReference type="ARBA" id="ARBA00001971"/>
    </source>
</evidence>
<dbReference type="SUPFAM" id="SSF48264">
    <property type="entry name" value="Cytochrome P450"/>
    <property type="match status" value="1"/>
</dbReference>
<evidence type="ECO:0000256" key="4">
    <source>
        <dbReference type="ARBA" id="ARBA00010617"/>
    </source>
</evidence>
<dbReference type="PROSITE" id="PS00086">
    <property type="entry name" value="CYTOCHROME_P450"/>
    <property type="match status" value="1"/>
</dbReference>
<evidence type="ECO:0000256" key="9">
    <source>
        <dbReference type="ARBA" id="ARBA00023002"/>
    </source>
</evidence>
<protein>
    <recommendedName>
        <fullName evidence="17">Cytochrome P450</fullName>
    </recommendedName>
</protein>
<dbReference type="GO" id="GO:0016705">
    <property type="term" value="F:oxidoreductase activity, acting on paired donors, with incorporation or reduction of molecular oxygen"/>
    <property type="evidence" value="ECO:0007669"/>
    <property type="project" value="InterPro"/>
</dbReference>
<keyword evidence="11 14" id="KW-0503">Monooxygenase</keyword>
<dbReference type="Pfam" id="PF00067">
    <property type="entry name" value="p450"/>
    <property type="match status" value="1"/>
</dbReference>
<dbReference type="InterPro" id="IPR001128">
    <property type="entry name" value="Cyt_P450"/>
</dbReference>
<dbReference type="GO" id="GO:0005789">
    <property type="term" value="C:endoplasmic reticulum membrane"/>
    <property type="evidence" value="ECO:0007669"/>
    <property type="project" value="UniProtKB-SubCell"/>
</dbReference>
<dbReference type="GO" id="GO:0004497">
    <property type="term" value="F:monooxygenase activity"/>
    <property type="evidence" value="ECO:0007669"/>
    <property type="project" value="UniProtKB-KW"/>
</dbReference>
<keyword evidence="7" id="KW-0256">Endoplasmic reticulum</keyword>
<dbReference type="Gene3D" id="1.10.630.10">
    <property type="entry name" value="Cytochrome P450"/>
    <property type="match status" value="1"/>
</dbReference>
<evidence type="ECO:0000256" key="10">
    <source>
        <dbReference type="ARBA" id="ARBA00023004"/>
    </source>
</evidence>
<dbReference type="PANTHER" id="PTHR24292:SF45">
    <property type="entry name" value="CYTOCHROME P450 6G1-RELATED"/>
    <property type="match status" value="1"/>
</dbReference>
<comment type="cofactor">
    <cofactor evidence="1 13">
        <name>heme</name>
        <dbReference type="ChEBI" id="CHEBI:30413"/>
    </cofactor>
</comment>
<sequence length="490" mass="56655">MLWIYTIIILVAIVYAYCTRNFNYWKTRNVPFLKPIPFLGNLWPTLKMQQTLGEWLCDKCRETNQDYFGIYVLDQPVLVVQSPKMIKQILQKDFVYFQNRSASVPRKNLVLSSNLFFAKNTKWKMVRSHVTPVFSSGKIKLMFAHILNETTAMIDYIDGLVNMSDVESKEICAKYSTNVIAKCAFGVDAKSFESEQAEFRKLGRRIFDFRYSTAIRQFTCFLFPNIVQWFNISVIDDDTLARLKIIFLEVYNSRLSSGNFEGNDLVDILIEATKNLPEFDENVLLGQAIQFFLAGFETTGSILSFTLYELCLDQEIQEKLREEIFEITKKHNNSITYESISEMKYLDMCVTETLRKYPSVPFLDRVTDSTYKIAGTDIILDKGIPIYIPLFGVHYNPDIYPDPHKYNPERFRDKSRLNKESLTYLPFGEGPRICIGIRFGLLVVKLGLIAILQKFKLEATDNTPIPMKFASRSIVLQADKGIPLKFVPLK</sequence>
<dbReference type="Proteomes" id="UP001152799">
    <property type="component" value="Chromosome 3"/>
</dbReference>
<evidence type="ECO:0000256" key="11">
    <source>
        <dbReference type="ARBA" id="ARBA00023033"/>
    </source>
</evidence>
<keyword evidence="6 13" id="KW-0479">Metal-binding</keyword>
<evidence type="ECO:0000256" key="13">
    <source>
        <dbReference type="PIRSR" id="PIRSR602401-1"/>
    </source>
</evidence>
<keyword evidence="5 13" id="KW-0349">Heme</keyword>
<dbReference type="InterPro" id="IPR002401">
    <property type="entry name" value="Cyt_P450_E_grp-I"/>
</dbReference>
<dbReference type="PRINTS" id="PR00463">
    <property type="entry name" value="EP450I"/>
</dbReference>
<gene>
    <name evidence="15" type="ORF">CEUTPL_LOCUS7563</name>
</gene>
<evidence type="ECO:0008006" key="17">
    <source>
        <dbReference type="Google" id="ProtNLM"/>
    </source>
</evidence>
<evidence type="ECO:0000313" key="15">
    <source>
        <dbReference type="EMBL" id="CAG9766996.1"/>
    </source>
</evidence>
<dbReference type="InterPro" id="IPR050476">
    <property type="entry name" value="Insect_CytP450_Detox"/>
</dbReference>
<evidence type="ECO:0000256" key="12">
    <source>
        <dbReference type="ARBA" id="ARBA00023136"/>
    </source>
</evidence>
<evidence type="ECO:0000256" key="6">
    <source>
        <dbReference type="ARBA" id="ARBA00022723"/>
    </source>
</evidence>